<comment type="caution">
    <text evidence="2">The sequence shown here is derived from an EMBL/GenBank/DDBJ whole genome shotgun (WGS) entry which is preliminary data.</text>
</comment>
<dbReference type="Proteomes" id="UP001162060">
    <property type="component" value="Unassembled WGS sequence"/>
</dbReference>
<feature type="compositionally biased region" description="Basic and acidic residues" evidence="1">
    <location>
        <begin position="23"/>
        <end position="36"/>
    </location>
</feature>
<feature type="region of interest" description="Disordered" evidence="1">
    <location>
        <begin position="23"/>
        <end position="56"/>
    </location>
</feature>
<name>A0AAV1TKT9_9STRA</name>
<evidence type="ECO:0000313" key="4">
    <source>
        <dbReference type="Proteomes" id="UP001162060"/>
    </source>
</evidence>
<evidence type="ECO:0000256" key="1">
    <source>
        <dbReference type="SAM" id="MobiDB-lite"/>
    </source>
</evidence>
<organism evidence="2 4">
    <name type="scientific">Peronospora matthiolae</name>
    <dbReference type="NCBI Taxonomy" id="2874970"/>
    <lineage>
        <taxon>Eukaryota</taxon>
        <taxon>Sar</taxon>
        <taxon>Stramenopiles</taxon>
        <taxon>Oomycota</taxon>
        <taxon>Peronosporomycetes</taxon>
        <taxon>Peronosporales</taxon>
        <taxon>Peronosporaceae</taxon>
        <taxon>Peronospora</taxon>
    </lineage>
</organism>
<evidence type="ECO:0000313" key="2">
    <source>
        <dbReference type="EMBL" id="CAK7921448.1"/>
    </source>
</evidence>
<protein>
    <submittedName>
        <fullName evidence="2">Uncharacterized protein</fullName>
    </submittedName>
</protein>
<reference evidence="2" key="1">
    <citation type="submission" date="2024-01" db="EMBL/GenBank/DDBJ databases">
        <authorList>
            <person name="Webb A."/>
        </authorList>
    </citation>
    <scope>NUCLEOTIDE SEQUENCE</scope>
    <source>
        <strain evidence="2">Pm1</strain>
    </source>
</reference>
<sequence>MDRLAESVKKHKNTSILVNVFGKPKEKKSIDTDRQHSAGIGGGCKGARDEGLGFIS</sequence>
<gene>
    <name evidence="2" type="ORF">PM001_LOCUS7147</name>
    <name evidence="3" type="ORF">PM001_LOCUS7168</name>
</gene>
<proteinExistence type="predicted"/>
<accession>A0AAV1TKT9</accession>
<dbReference type="EMBL" id="CAKLBY020000058">
    <property type="protein sequence ID" value="CAK7921490.1"/>
    <property type="molecule type" value="Genomic_DNA"/>
</dbReference>
<dbReference type="EMBL" id="CAKLBY020000058">
    <property type="protein sequence ID" value="CAK7921448.1"/>
    <property type="molecule type" value="Genomic_DNA"/>
</dbReference>
<evidence type="ECO:0000313" key="3">
    <source>
        <dbReference type="EMBL" id="CAK7921490.1"/>
    </source>
</evidence>
<dbReference type="AlphaFoldDB" id="A0AAV1TKT9"/>
<feature type="compositionally biased region" description="Basic and acidic residues" evidence="1">
    <location>
        <begin position="46"/>
        <end position="56"/>
    </location>
</feature>